<gene>
    <name evidence="2" type="ORF">NCTC11370_01041</name>
</gene>
<dbReference type="GO" id="GO:0003924">
    <property type="term" value="F:GTPase activity"/>
    <property type="evidence" value="ECO:0007669"/>
    <property type="project" value="InterPro"/>
</dbReference>
<dbReference type="EMBL" id="UGGT01000001">
    <property type="protein sequence ID" value="STO20980.1"/>
    <property type="molecule type" value="Genomic_DNA"/>
</dbReference>
<dbReference type="InterPro" id="IPR001806">
    <property type="entry name" value="Small_GTPase"/>
</dbReference>
<evidence type="ECO:0000256" key="1">
    <source>
        <dbReference type="SAM" id="MobiDB-lite"/>
    </source>
</evidence>
<dbReference type="GO" id="GO:0005525">
    <property type="term" value="F:GTP binding"/>
    <property type="evidence" value="ECO:0007669"/>
    <property type="project" value="InterPro"/>
</dbReference>
<reference evidence="2 3" key="1">
    <citation type="submission" date="2018-06" db="EMBL/GenBank/DDBJ databases">
        <authorList>
            <consortium name="Pathogen Informatics"/>
            <person name="Doyle S."/>
        </authorList>
    </citation>
    <scope>NUCLEOTIDE SEQUENCE [LARGE SCALE GENOMIC DNA]</scope>
    <source>
        <strain evidence="2 3">NCTC11370</strain>
    </source>
</reference>
<dbReference type="Proteomes" id="UP000254554">
    <property type="component" value="Unassembled WGS sequence"/>
</dbReference>
<dbReference type="Gene3D" id="3.40.50.300">
    <property type="entry name" value="P-loop containing nucleotide triphosphate hydrolases"/>
    <property type="match status" value="1"/>
</dbReference>
<evidence type="ECO:0000313" key="3">
    <source>
        <dbReference type="Proteomes" id="UP000254554"/>
    </source>
</evidence>
<dbReference type="AlphaFoldDB" id="A0A377G922"/>
<sequence>MAQQNIEIFRNRPIKIALLGSSGSGKTLIRTALEGKNYNPNFFPSVGVEFSKAKLGLEITALPGGSRFRFNGFTQEILSQIVPNSDVAIICLDPSERDSYTEACYYAKQIRKSNSKASIIIALTQLDKNLPWKVSDEEIQRFKSYFAITEDTIGTSAALGETGIKELRAVLEATLRKIRGDMHVVKIPTLKEVLRKVDDFYQIAQTSLIELEQQSSEFFIHHHGKNELPPELEEPLKAVKELMAQLKKAKDIADNLRQVPETTKKEYIMGAYQLAVSCFIEKVNKDVLKVNPPQNIMNIILRLLRAPFIGFRMYSDDELKELQRFEQQTCLKVELQKMKSNDDSESAPFAAGPSMSE</sequence>
<dbReference type="OrthoDB" id="5653519at2"/>
<dbReference type="GeneID" id="93292355"/>
<dbReference type="InterPro" id="IPR027417">
    <property type="entry name" value="P-loop_NTPase"/>
</dbReference>
<keyword evidence="3" id="KW-1185">Reference proteome</keyword>
<dbReference type="RefSeq" id="WP_010653264.1">
    <property type="nucleotide sequence ID" value="NZ_JAPHOO010000001.1"/>
</dbReference>
<feature type="region of interest" description="Disordered" evidence="1">
    <location>
        <begin position="336"/>
        <end position="357"/>
    </location>
</feature>
<protein>
    <submittedName>
        <fullName evidence="2">Uncharacterized protein</fullName>
    </submittedName>
</protein>
<dbReference type="Pfam" id="PF00071">
    <property type="entry name" value="Ras"/>
    <property type="match status" value="1"/>
</dbReference>
<organism evidence="2 3">
    <name type="scientific">Fluoribacter dumoffii</name>
    <dbReference type="NCBI Taxonomy" id="463"/>
    <lineage>
        <taxon>Bacteria</taxon>
        <taxon>Pseudomonadati</taxon>
        <taxon>Pseudomonadota</taxon>
        <taxon>Gammaproteobacteria</taxon>
        <taxon>Legionellales</taxon>
        <taxon>Legionellaceae</taxon>
        <taxon>Fluoribacter</taxon>
    </lineage>
</organism>
<accession>A0A377G922</accession>
<proteinExistence type="predicted"/>
<dbReference type="SUPFAM" id="SSF52540">
    <property type="entry name" value="P-loop containing nucleoside triphosphate hydrolases"/>
    <property type="match status" value="1"/>
</dbReference>
<dbReference type="STRING" id="1094715.GCA_000236165_01380"/>
<evidence type="ECO:0000313" key="2">
    <source>
        <dbReference type="EMBL" id="STO20980.1"/>
    </source>
</evidence>
<name>A0A377G922_9GAMM</name>
<dbReference type="PROSITE" id="PS51419">
    <property type="entry name" value="RAB"/>
    <property type="match status" value="1"/>
</dbReference>